<keyword evidence="5" id="KW-1185">Reference proteome</keyword>
<organism evidence="4 5">
    <name type="scientific">Rhizopus delemar</name>
    <dbReference type="NCBI Taxonomy" id="936053"/>
    <lineage>
        <taxon>Eukaryota</taxon>
        <taxon>Fungi</taxon>
        <taxon>Fungi incertae sedis</taxon>
        <taxon>Mucoromycota</taxon>
        <taxon>Mucoromycotina</taxon>
        <taxon>Mucoromycetes</taxon>
        <taxon>Mucorales</taxon>
        <taxon>Mucorineae</taxon>
        <taxon>Rhizopodaceae</taxon>
        <taxon>Rhizopus</taxon>
    </lineage>
</organism>
<dbReference type="SMART" id="SM00555">
    <property type="entry name" value="GIT"/>
    <property type="match status" value="2"/>
</dbReference>
<dbReference type="PANTHER" id="PTHR21601">
    <property type="entry name" value="SPA2 PROTEIN"/>
    <property type="match status" value="1"/>
</dbReference>
<evidence type="ECO:0000313" key="5">
    <source>
        <dbReference type="Proteomes" id="UP000740926"/>
    </source>
</evidence>
<dbReference type="Pfam" id="PF23742">
    <property type="entry name" value="VBS_C3G9"/>
    <property type="match status" value="1"/>
</dbReference>
<evidence type="ECO:0000256" key="1">
    <source>
        <dbReference type="ARBA" id="ARBA00022737"/>
    </source>
</evidence>
<dbReference type="Pfam" id="PF08518">
    <property type="entry name" value="GIT_SHD"/>
    <property type="match status" value="2"/>
</dbReference>
<dbReference type="PANTHER" id="PTHR21601:SF0">
    <property type="entry name" value="PROTEIN SPA2-RELATED"/>
    <property type="match status" value="1"/>
</dbReference>
<feature type="domain" description="GIT Spa2 homology (SHD)" evidence="3">
    <location>
        <begin position="58"/>
        <end position="88"/>
    </location>
</feature>
<protein>
    <recommendedName>
        <fullName evidence="3">GIT Spa2 homology (SHD) domain-containing protein</fullName>
    </recommendedName>
</protein>
<dbReference type="InterPro" id="IPR056439">
    <property type="entry name" value="VBS_C3G9"/>
</dbReference>
<sequence length="561" mass="63614">MLNNRSTISTTYSINSASSKQNTWSVQQEASAKVYLQEFQTYLSSILAKGVSVTRSTARQKLSRLNNLQFHELATDVYDELMRRTAEGHRSFLPVREDFHPRRNQARQKLATLISSKFRDLSSDVYHELKRRYPLLLTDPSAGAAVDDSDEEQAVTDDLESLMADLGNMVKPSDEPPASVVRSMDETRYKYELKIALMAKQIKSLQLTLNSTEQLDIKNRYEELNDKYNKLLNQHTEQQTAVQDVKNEIRILIDELKDLSEKNERLRIEKEQTEQRVRSITEEANSWKAKYESIRMKTMPSETPRDLFLIKPTAQGAIDQTTLMEYQRAMDSLMEASRSSSESDVLTSVRSVVMTCKTITTEVEAHELSRLLTEPDQSSLDEIKKRFSTALSSLLSAAIGLAHGLGITPVSLLDAAAITLTMTIVDLVKLLGLGSKEGRVFNPHQLSRFLKNQTDHMVAAVQDLLSALRTNDKNLFDVITPIITIVSNLITTTKQTLQTTEGGRYRSKGMQILKELEKHNQKMMEIRKNSKPTNTAFKRSLAQESHEIAKHVKELVSLLEM</sequence>
<dbReference type="Pfam" id="PF12205">
    <property type="entry name" value="GIT1_C"/>
    <property type="match status" value="1"/>
</dbReference>
<evidence type="ECO:0000313" key="4">
    <source>
        <dbReference type="EMBL" id="KAG1564405.1"/>
    </source>
</evidence>
<dbReference type="Proteomes" id="UP000740926">
    <property type="component" value="Unassembled WGS sequence"/>
</dbReference>
<evidence type="ECO:0000259" key="3">
    <source>
        <dbReference type="SMART" id="SM00555"/>
    </source>
</evidence>
<keyword evidence="1" id="KW-0677">Repeat</keyword>
<dbReference type="InterPro" id="IPR022018">
    <property type="entry name" value="GIT1_C"/>
</dbReference>
<comment type="caution">
    <text evidence="4">The sequence shown here is derived from an EMBL/GenBank/DDBJ whole genome shotgun (WGS) entry which is preliminary data.</text>
</comment>
<dbReference type="GO" id="GO:0005078">
    <property type="term" value="F:MAP-kinase scaffold activity"/>
    <property type="evidence" value="ECO:0007669"/>
    <property type="project" value="TreeGrafter"/>
</dbReference>
<dbReference type="AlphaFoldDB" id="A0A9P6YTQ3"/>
<accession>A0A9P6YTQ3</accession>
<feature type="coiled-coil region" evidence="2">
    <location>
        <begin position="214"/>
        <end position="290"/>
    </location>
</feature>
<name>A0A9P6YTQ3_9FUNG</name>
<dbReference type="InterPro" id="IPR039892">
    <property type="entry name" value="Spa2/Sph1"/>
</dbReference>
<dbReference type="Gene3D" id="1.20.120.330">
    <property type="entry name" value="Nucleotidyltransferases domain 2"/>
    <property type="match status" value="1"/>
</dbReference>
<proteinExistence type="predicted"/>
<gene>
    <name evidence="4" type="ORF">G6F50_011058</name>
</gene>
<dbReference type="EMBL" id="JAANIU010002652">
    <property type="protein sequence ID" value="KAG1564405.1"/>
    <property type="molecule type" value="Genomic_DNA"/>
</dbReference>
<keyword evidence="2" id="KW-0175">Coiled coil</keyword>
<dbReference type="InterPro" id="IPR013724">
    <property type="entry name" value="GIT_SHD"/>
</dbReference>
<feature type="domain" description="GIT Spa2 homology (SHD)" evidence="3">
    <location>
        <begin position="106"/>
        <end position="136"/>
    </location>
</feature>
<evidence type="ECO:0000256" key="2">
    <source>
        <dbReference type="SAM" id="Coils"/>
    </source>
</evidence>
<reference evidence="4 5" key="1">
    <citation type="journal article" date="2020" name="Microb. Genom.">
        <title>Genetic diversity of clinical and environmental Mucorales isolates obtained from an investigation of mucormycosis cases among solid organ transplant recipients.</title>
        <authorList>
            <person name="Nguyen M.H."/>
            <person name="Kaul D."/>
            <person name="Muto C."/>
            <person name="Cheng S.J."/>
            <person name="Richter R.A."/>
            <person name="Bruno V.M."/>
            <person name="Liu G."/>
            <person name="Beyhan S."/>
            <person name="Sundermann A.J."/>
            <person name="Mounaud S."/>
            <person name="Pasculle A.W."/>
            <person name="Nierman W.C."/>
            <person name="Driscoll E."/>
            <person name="Cumbie R."/>
            <person name="Clancy C.J."/>
            <person name="Dupont C.L."/>
        </authorList>
    </citation>
    <scope>NUCLEOTIDE SEQUENCE [LARGE SCALE GENOMIC DNA]</scope>
    <source>
        <strain evidence="4 5">GL24</strain>
    </source>
</reference>